<protein>
    <submittedName>
        <fullName evidence="1">Uncharacterized protein</fullName>
    </submittedName>
</protein>
<sequence length="87" mass="9983">MAPKTRLEPATEGSLQISGRIRNLLCRRRLLFELTHFTSAHQFPFNGKDRMICQTMGAWSWFHLSERAAIRSGLPVCLFGCYLGQRV</sequence>
<name>A0AAV3ZL93_9GAST</name>
<gene>
    <name evidence="1" type="ORF">PoB_002240000</name>
</gene>
<comment type="caution">
    <text evidence="1">The sequence shown here is derived from an EMBL/GenBank/DDBJ whole genome shotgun (WGS) entry which is preliminary data.</text>
</comment>
<evidence type="ECO:0000313" key="1">
    <source>
        <dbReference type="EMBL" id="GFN95894.1"/>
    </source>
</evidence>
<evidence type="ECO:0000313" key="2">
    <source>
        <dbReference type="Proteomes" id="UP000735302"/>
    </source>
</evidence>
<dbReference type="EMBL" id="BLXT01002563">
    <property type="protein sequence ID" value="GFN95894.1"/>
    <property type="molecule type" value="Genomic_DNA"/>
</dbReference>
<dbReference type="Proteomes" id="UP000735302">
    <property type="component" value="Unassembled WGS sequence"/>
</dbReference>
<organism evidence="1 2">
    <name type="scientific">Plakobranchus ocellatus</name>
    <dbReference type="NCBI Taxonomy" id="259542"/>
    <lineage>
        <taxon>Eukaryota</taxon>
        <taxon>Metazoa</taxon>
        <taxon>Spiralia</taxon>
        <taxon>Lophotrochozoa</taxon>
        <taxon>Mollusca</taxon>
        <taxon>Gastropoda</taxon>
        <taxon>Heterobranchia</taxon>
        <taxon>Euthyneura</taxon>
        <taxon>Panpulmonata</taxon>
        <taxon>Sacoglossa</taxon>
        <taxon>Placobranchoidea</taxon>
        <taxon>Plakobranchidae</taxon>
        <taxon>Plakobranchus</taxon>
    </lineage>
</organism>
<dbReference type="AlphaFoldDB" id="A0AAV3ZL93"/>
<proteinExistence type="predicted"/>
<reference evidence="1 2" key="1">
    <citation type="journal article" date="2021" name="Elife">
        <title>Chloroplast acquisition without the gene transfer in kleptoplastic sea slugs, Plakobranchus ocellatus.</title>
        <authorList>
            <person name="Maeda T."/>
            <person name="Takahashi S."/>
            <person name="Yoshida T."/>
            <person name="Shimamura S."/>
            <person name="Takaki Y."/>
            <person name="Nagai Y."/>
            <person name="Toyoda A."/>
            <person name="Suzuki Y."/>
            <person name="Arimoto A."/>
            <person name="Ishii H."/>
            <person name="Satoh N."/>
            <person name="Nishiyama T."/>
            <person name="Hasebe M."/>
            <person name="Maruyama T."/>
            <person name="Minagawa J."/>
            <person name="Obokata J."/>
            <person name="Shigenobu S."/>
        </authorList>
    </citation>
    <scope>NUCLEOTIDE SEQUENCE [LARGE SCALE GENOMIC DNA]</scope>
</reference>
<accession>A0AAV3ZL93</accession>
<keyword evidence="2" id="KW-1185">Reference proteome</keyword>